<keyword evidence="1" id="KW-0472">Membrane</keyword>
<dbReference type="EMBL" id="CXWD01000011">
    <property type="protein sequence ID" value="CTQ71894.1"/>
    <property type="molecule type" value="Genomic_DNA"/>
</dbReference>
<keyword evidence="1" id="KW-0812">Transmembrane</keyword>
<dbReference type="AlphaFoldDB" id="A0A0M7AE38"/>
<evidence type="ECO:0000256" key="1">
    <source>
        <dbReference type="SAM" id="Phobius"/>
    </source>
</evidence>
<name>A0A0M7AE38_9HYPH</name>
<keyword evidence="3" id="KW-1185">Reference proteome</keyword>
<feature type="transmembrane region" description="Helical" evidence="1">
    <location>
        <begin position="28"/>
        <end position="46"/>
    </location>
</feature>
<accession>A0A0M7AE38</accession>
<dbReference type="STRING" id="388408.LAX5112_02964"/>
<evidence type="ECO:0000313" key="3">
    <source>
        <dbReference type="Proteomes" id="UP000053235"/>
    </source>
</evidence>
<gene>
    <name evidence="2" type="ORF">LAX5112_02964</name>
</gene>
<keyword evidence="1" id="KW-1133">Transmembrane helix</keyword>
<evidence type="ECO:0000313" key="2">
    <source>
        <dbReference type="EMBL" id="CTQ71894.1"/>
    </source>
</evidence>
<protein>
    <submittedName>
        <fullName evidence="2">Uncharacterized protein</fullName>
    </submittedName>
</protein>
<dbReference type="OrthoDB" id="7874907at2"/>
<dbReference type="Proteomes" id="UP000053235">
    <property type="component" value="Unassembled WGS sequence"/>
</dbReference>
<sequence length="77" mass="8714">MISTSHTEQAFSRRHQERESQRVLMKRLFLLVFPFCFMTTILGRIGRIFGAHEGTTQSAYAEAKASAYAALGYAFHA</sequence>
<reference evidence="3" key="1">
    <citation type="submission" date="2015-07" db="EMBL/GenBank/DDBJ databases">
        <authorList>
            <person name="Rodrigo-Torres Lidia"/>
            <person name="Arahal R.David."/>
        </authorList>
    </citation>
    <scope>NUCLEOTIDE SEQUENCE [LARGE SCALE GENOMIC DNA]</scope>
    <source>
        <strain evidence="3">CECT 5112</strain>
    </source>
</reference>
<dbReference type="RefSeq" id="WP_055672472.1">
    <property type="nucleotide sequence ID" value="NZ_CXWD01000011.1"/>
</dbReference>
<organism evidence="2 3">
    <name type="scientific">Roseibium alexandrii</name>
    <dbReference type="NCBI Taxonomy" id="388408"/>
    <lineage>
        <taxon>Bacteria</taxon>
        <taxon>Pseudomonadati</taxon>
        <taxon>Pseudomonadota</taxon>
        <taxon>Alphaproteobacteria</taxon>
        <taxon>Hyphomicrobiales</taxon>
        <taxon>Stappiaceae</taxon>
        <taxon>Roseibium</taxon>
    </lineage>
</organism>
<proteinExistence type="predicted"/>